<dbReference type="InterPro" id="IPR006327">
    <property type="entry name" value="PTS_IIC_fruc"/>
</dbReference>
<evidence type="ECO:0000259" key="12">
    <source>
        <dbReference type="PROSITE" id="PS51094"/>
    </source>
</evidence>
<keyword evidence="2" id="KW-0813">Transport</keyword>
<dbReference type="InterPro" id="IPR003352">
    <property type="entry name" value="PTS_EIIC"/>
</dbReference>
<evidence type="ECO:0000256" key="7">
    <source>
        <dbReference type="ARBA" id="ARBA00022683"/>
    </source>
</evidence>
<evidence type="ECO:0000256" key="2">
    <source>
        <dbReference type="ARBA" id="ARBA00022448"/>
    </source>
</evidence>
<dbReference type="InterPro" id="IPR004715">
    <property type="entry name" value="PTS_IIA_fruc"/>
</dbReference>
<evidence type="ECO:0000259" key="14">
    <source>
        <dbReference type="PROSITE" id="PS51104"/>
    </source>
</evidence>
<dbReference type="CDD" id="cd00211">
    <property type="entry name" value="PTS_IIA_fru"/>
    <property type="match status" value="1"/>
</dbReference>
<dbReference type="InterPro" id="IPR002178">
    <property type="entry name" value="PTS_EIIA_type-2_dom"/>
</dbReference>
<evidence type="ECO:0000259" key="13">
    <source>
        <dbReference type="PROSITE" id="PS51099"/>
    </source>
</evidence>
<dbReference type="PANTHER" id="PTHR30505:SF28">
    <property type="entry name" value="PTS SYSTEM 2-O-ALPHA-MANNOSYL-D-GLYCERATE-SPECIFIC EIIABC COMPONENT"/>
    <property type="match status" value="1"/>
</dbReference>
<feature type="domain" description="PTS EIIB type-2" evidence="13">
    <location>
        <begin position="167"/>
        <end position="262"/>
    </location>
</feature>
<dbReference type="PROSITE" id="PS51094">
    <property type="entry name" value="PTS_EIIA_TYPE_2"/>
    <property type="match status" value="1"/>
</dbReference>
<feature type="transmembrane region" description="Helical" evidence="11">
    <location>
        <begin position="456"/>
        <end position="476"/>
    </location>
</feature>
<dbReference type="NCBIfam" id="TIGR01427">
    <property type="entry name" value="PTS_IIC_fructo"/>
    <property type="match status" value="1"/>
</dbReference>
<keyword evidence="9 11" id="KW-1133">Transmembrane helix</keyword>
<keyword evidence="10 11" id="KW-0472">Membrane</keyword>
<dbReference type="InterPro" id="IPR050864">
    <property type="entry name" value="Bacterial_PTS_Sugar_Transport"/>
</dbReference>
<keyword evidence="7" id="KW-0598">Phosphotransferase system</keyword>
<evidence type="ECO:0000256" key="10">
    <source>
        <dbReference type="ARBA" id="ARBA00023136"/>
    </source>
</evidence>
<dbReference type="InterPro" id="IPR036095">
    <property type="entry name" value="PTS_EIIB-like_sf"/>
</dbReference>
<dbReference type="CDD" id="cd05569">
    <property type="entry name" value="PTS_IIB_fructose"/>
    <property type="match status" value="1"/>
</dbReference>
<organism evidence="15 16">
    <name type="scientific">Clostridium oceanicum</name>
    <dbReference type="NCBI Taxonomy" id="1543"/>
    <lineage>
        <taxon>Bacteria</taxon>
        <taxon>Bacillati</taxon>
        <taxon>Bacillota</taxon>
        <taxon>Clostridia</taxon>
        <taxon>Eubacteriales</taxon>
        <taxon>Clostridiaceae</taxon>
        <taxon>Clostridium</taxon>
    </lineage>
</organism>
<dbReference type="InterPro" id="IPR013011">
    <property type="entry name" value="PTS_EIIB_2"/>
</dbReference>
<evidence type="ECO:0000256" key="9">
    <source>
        <dbReference type="ARBA" id="ARBA00022989"/>
    </source>
</evidence>
<dbReference type="EMBL" id="BAAACG010000019">
    <property type="protein sequence ID" value="GAA0746794.1"/>
    <property type="molecule type" value="Genomic_DNA"/>
</dbReference>
<dbReference type="PANTHER" id="PTHR30505">
    <property type="entry name" value="FRUCTOSE-LIKE PERMEASE"/>
    <property type="match status" value="1"/>
</dbReference>
<keyword evidence="6" id="KW-0808">Transferase</keyword>
<dbReference type="PROSITE" id="PS00372">
    <property type="entry name" value="PTS_EIIA_TYPE_2_HIS"/>
    <property type="match status" value="1"/>
</dbReference>
<comment type="subcellular location">
    <subcellularLocation>
        <location evidence="1">Cell inner membrane</location>
        <topology evidence="1">Multi-pass membrane protein</topology>
    </subcellularLocation>
</comment>
<name>A0ABN1JU99_9CLOT</name>
<dbReference type="PROSITE" id="PS51099">
    <property type="entry name" value="PTS_EIIB_TYPE_2"/>
    <property type="match status" value="1"/>
</dbReference>
<dbReference type="Pfam" id="PF02302">
    <property type="entry name" value="PTS_IIB"/>
    <property type="match status" value="1"/>
</dbReference>
<accession>A0ABN1JU99</accession>
<keyword evidence="3" id="KW-1003">Cell membrane</keyword>
<feature type="domain" description="PTS EIIA type-2" evidence="12">
    <location>
        <begin position="5"/>
        <end position="149"/>
    </location>
</feature>
<dbReference type="Pfam" id="PF00359">
    <property type="entry name" value="PTS_EIIA_2"/>
    <property type="match status" value="1"/>
</dbReference>
<feature type="transmembrane region" description="Helical" evidence="11">
    <location>
        <begin position="298"/>
        <end position="317"/>
    </location>
</feature>
<proteinExistence type="predicted"/>
<dbReference type="RefSeq" id="WP_343763777.1">
    <property type="nucleotide sequence ID" value="NZ_BAAACG010000019.1"/>
</dbReference>
<feature type="transmembrane region" description="Helical" evidence="11">
    <location>
        <begin position="595"/>
        <end position="615"/>
    </location>
</feature>
<dbReference type="Pfam" id="PF02378">
    <property type="entry name" value="PTS_EIIC"/>
    <property type="match status" value="1"/>
</dbReference>
<feature type="domain" description="PTS EIIC type-2" evidence="14">
    <location>
        <begin position="287"/>
        <end position="625"/>
    </location>
</feature>
<evidence type="ECO:0000256" key="6">
    <source>
        <dbReference type="ARBA" id="ARBA00022679"/>
    </source>
</evidence>
<reference evidence="15 16" key="1">
    <citation type="journal article" date="2019" name="Int. J. Syst. Evol. Microbiol.">
        <title>The Global Catalogue of Microorganisms (GCM) 10K type strain sequencing project: providing services to taxonomists for standard genome sequencing and annotation.</title>
        <authorList>
            <consortium name="The Broad Institute Genomics Platform"/>
            <consortium name="The Broad Institute Genome Sequencing Center for Infectious Disease"/>
            <person name="Wu L."/>
            <person name="Ma J."/>
        </authorList>
    </citation>
    <scope>NUCLEOTIDE SEQUENCE [LARGE SCALE GENOMIC DNA]</scope>
    <source>
        <strain evidence="15 16">JCM 1407</strain>
    </source>
</reference>
<dbReference type="InterPro" id="IPR003353">
    <property type="entry name" value="PTS_IIB_fruc"/>
</dbReference>
<keyword evidence="5" id="KW-0762">Sugar transport</keyword>
<dbReference type="PROSITE" id="PS51104">
    <property type="entry name" value="PTS_EIIC_TYPE_2"/>
    <property type="match status" value="1"/>
</dbReference>
<dbReference type="Gene3D" id="3.40.930.10">
    <property type="entry name" value="Mannitol-specific EII, Chain A"/>
    <property type="match status" value="1"/>
</dbReference>
<dbReference type="InterPro" id="IPR003501">
    <property type="entry name" value="PTS_EIIB_2/3"/>
</dbReference>
<dbReference type="NCBIfam" id="TIGR00829">
    <property type="entry name" value="FRU"/>
    <property type="match status" value="1"/>
</dbReference>
<keyword evidence="16" id="KW-1185">Reference proteome</keyword>
<dbReference type="InterPro" id="IPR016152">
    <property type="entry name" value="PTrfase/Anion_transptr"/>
</dbReference>
<dbReference type="SUPFAM" id="SSF52794">
    <property type="entry name" value="PTS system IIB component-like"/>
    <property type="match status" value="1"/>
</dbReference>
<evidence type="ECO:0000313" key="15">
    <source>
        <dbReference type="EMBL" id="GAA0746794.1"/>
    </source>
</evidence>
<dbReference type="Proteomes" id="UP001501510">
    <property type="component" value="Unassembled WGS sequence"/>
</dbReference>
<feature type="transmembrane region" description="Helical" evidence="11">
    <location>
        <begin position="555"/>
        <end position="575"/>
    </location>
</feature>
<evidence type="ECO:0000256" key="8">
    <source>
        <dbReference type="ARBA" id="ARBA00022692"/>
    </source>
</evidence>
<comment type="caution">
    <text evidence="15">The sequence shown here is derived from an EMBL/GenBank/DDBJ whole genome shotgun (WGS) entry which is preliminary data.</text>
</comment>
<evidence type="ECO:0000256" key="3">
    <source>
        <dbReference type="ARBA" id="ARBA00022475"/>
    </source>
</evidence>
<feature type="transmembrane region" description="Helical" evidence="11">
    <location>
        <begin position="496"/>
        <end position="517"/>
    </location>
</feature>
<evidence type="ECO:0000256" key="11">
    <source>
        <dbReference type="SAM" id="Phobius"/>
    </source>
</evidence>
<evidence type="ECO:0000256" key="1">
    <source>
        <dbReference type="ARBA" id="ARBA00004429"/>
    </source>
</evidence>
<gene>
    <name evidence="15" type="ORF">GCM10008906_34880</name>
</gene>
<evidence type="ECO:0000256" key="4">
    <source>
        <dbReference type="ARBA" id="ARBA00022553"/>
    </source>
</evidence>
<dbReference type="SUPFAM" id="SSF55804">
    <property type="entry name" value="Phoshotransferase/anion transport protein"/>
    <property type="match status" value="1"/>
</dbReference>
<keyword evidence="8 11" id="KW-0812">Transmembrane</keyword>
<dbReference type="NCBIfam" id="TIGR00848">
    <property type="entry name" value="fruA"/>
    <property type="match status" value="1"/>
</dbReference>
<feature type="transmembrane region" description="Helical" evidence="11">
    <location>
        <begin position="416"/>
        <end position="435"/>
    </location>
</feature>
<evidence type="ECO:0000256" key="5">
    <source>
        <dbReference type="ARBA" id="ARBA00022597"/>
    </source>
</evidence>
<sequence>MRITELITKETIIINLTSKNKKEVIEELASKLNKAGKLKDKEDYIKEIWKRERKSSTGIGNGIAIPHAKTVAVKEPSIAFGYSKEGIEYNSLDGEKAHLFFMIAASEKANEEHLETLSKLSTFLMDKQFIRNIESAKEKNEIISIIDSKEKEKDEKTENKNRGKDTILAVTACPTGIAHTYMAADALSNTAKNMGIEIKVETNGSTGIKNKLTEEEIKNAKTIIVAADKKVEMSRFNNKKVIQVPVAKAIKSPKELINNAIKGEGNTYIYEGELNKFTSNKKERTGFYKHLMNGVSNMLPFVVGGGILIAISFLFGIHSSEPKDPSFNAFAKLLNDIGGGNAFYLMIPVLAGFIGMSVADRPGFAPAMVGGLIAYTEKAGFLGGLIAGFLGGYTVILLKKVFSKLPDSLEGLKPVLLYPLFGIFITGAIMFYFIVSPCKSLNTFLVSWLGSMGTTNKVLLGLILGGMMAIDMGGPINKAAYTFGIAMISSGKYGPHAAIMAGGMVPPLGIALATTFFRNKFTKQEKDSGKVCYIMGLSFITEGAIPFAAADPIRVIPSCVVGSAVAGALSMIFNIGLPAPHGGLFVIPVVEGSSIMYLISIIIGSIITAILLGILKKPLNQKIDGNYEKIDNNYKKVDNNC</sequence>
<dbReference type="InterPro" id="IPR013014">
    <property type="entry name" value="PTS_EIIC_2"/>
</dbReference>
<protein>
    <submittedName>
        <fullName evidence="15">PTS fructose transporter subunit IIABC</fullName>
    </submittedName>
</protein>
<feature type="transmembrane region" description="Helical" evidence="11">
    <location>
        <begin position="379"/>
        <end position="396"/>
    </location>
</feature>
<evidence type="ECO:0000313" key="16">
    <source>
        <dbReference type="Proteomes" id="UP001501510"/>
    </source>
</evidence>
<dbReference type="Gene3D" id="3.40.50.2300">
    <property type="match status" value="1"/>
</dbReference>
<feature type="transmembrane region" description="Helical" evidence="11">
    <location>
        <begin position="337"/>
        <end position="359"/>
    </location>
</feature>
<keyword evidence="4" id="KW-0597">Phosphoprotein</keyword>